<dbReference type="GO" id="GO:0006749">
    <property type="term" value="P:glutathione metabolic process"/>
    <property type="evidence" value="ECO:0007669"/>
    <property type="project" value="TreeGrafter"/>
</dbReference>
<dbReference type="SFLD" id="SFLDG00358">
    <property type="entry name" value="Main_(cytGST)"/>
    <property type="match status" value="1"/>
</dbReference>
<dbReference type="InterPro" id="IPR004045">
    <property type="entry name" value="Glutathione_S-Trfase_N"/>
</dbReference>
<keyword evidence="6" id="KW-0963">Cytoplasm</keyword>
<reference evidence="14" key="1">
    <citation type="submission" date="2009-12" db="EMBL/GenBank/DDBJ databases">
        <title>Analysis of Glutathione-S-Transferase Genes from Chlamys farreri.</title>
        <authorList>
            <person name="Wang M.Q."/>
            <person name="Song L.S."/>
            <person name="Xu W."/>
            <person name="Wu L."/>
        </authorList>
    </citation>
    <scope>NUCLEOTIDE SEQUENCE</scope>
</reference>
<dbReference type="GO" id="GO:0006559">
    <property type="term" value="P:L-phenylalanine catabolic process"/>
    <property type="evidence" value="ECO:0007669"/>
    <property type="project" value="UniProtKB-UniPathway"/>
</dbReference>
<evidence type="ECO:0000256" key="6">
    <source>
        <dbReference type="ARBA" id="ARBA00022490"/>
    </source>
</evidence>
<evidence type="ECO:0000256" key="9">
    <source>
        <dbReference type="ARBA" id="ARBA00023232"/>
    </source>
</evidence>
<dbReference type="PROSITE" id="PS50404">
    <property type="entry name" value="GST_NTER"/>
    <property type="match status" value="1"/>
</dbReference>
<evidence type="ECO:0000313" key="14">
    <source>
        <dbReference type="EMBL" id="ADD82544.1"/>
    </source>
</evidence>
<comment type="cofactor">
    <cofactor evidence="2">
        <name>glutathione</name>
        <dbReference type="ChEBI" id="CHEBI:57925"/>
    </cofactor>
</comment>
<dbReference type="CDD" id="cd03042">
    <property type="entry name" value="GST_N_Zeta"/>
    <property type="match status" value="1"/>
</dbReference>
<dbReference type="PANTHER" id="PTHR42673:SF4">
    <property type="entry name" value="MALEYLACETOACETATE ISOMERASE"/>
    <property type="match status" value="1"/>
</dbReference>
<keyword evidence="7 14" id="KW-0808">Transferase</keyword>
<organism evidence="14">
    <name type="scientific">Azumapecten farreri</name>
    <name type="common">Farrer's scallop</name>
    <name type="synonym">Chlamys farreri</name>
    <dbReference type="NCBI Taxonomy" id="106299"/>
    <lineage>
        <taxon>Eukaryota</taxon>
        <taxon>Metazoa</taxon>
        <taxon>Spiralia</taxon>
        <taxon>Lophotrochozoa</taxon>
        <taxon>Mollusca</taxon>
        <taxon>Bivalvia</taxon>
        <taxon>Autobranchia</taxon>
        <taxon>Pteriomorphia</taxon>
        <taxon>Pectinida</taxon>
        <taxon>Pectinoidea</taxon>
        <taxon>Pectinidae</taxon>
        <taxon>Azumapecten</taxon>
    </lineage>
</organism>
<comment type="similarity">
    <text evidence="5">Belongs to the GST superfamily. Zeta family.</text>
</comment>
<dbReference type="Pfam" id="PF00043">
    <property type="entry name" value="GST_C"/>
    <property type="match status" value="1"/>
</dbReference>
<dbReference type="GO" id="GO:0016034">
    <property type="term" value="F:maleylacetoacetate isomerase activity"/>
    <property type="evidence" value="ECO:0007669"/>
    <property type="project" value="UniProtKB-EC"/>
</dbReference>
<evidence type="ECO:0000259" key="12">
    <source>
        <dbReference type="PROSITE" id="PS50404"/>
    </source>
</evidence>
<dbReference type="CDD" id="cd03191">
    <property type="entry name" value="GST_C_Zeta"/>
    <property type="match status" value="1"/>
</dbReference>
<dbReference type="FunFam" id="1.20.1050.10:FF:000010">
    <property type="entry name" value="Maleylacetoacetate isomerase isoform 1"/>
    <property type="match status" value="1"/>
</dbReference>
<dbReference type="Pfam" id="PF13409">
    <property type="entry name" value="GST_N_2"/>
    <property type="match status" value="1"/>
</dbReference>
<dbReference type="SFLD" id="SFLDS00019">
    <property type="entry name" value="Glutathione_Transferase_(cytos"/>
    <property type="match status" value="1"/>
</dbReference>
<dbReference type="InterPro" id="IPR040079">
    <property type="entry name" value="Glutathione_S-Trfase"/>
</dbReference>
<dbReference type="InterPro" id="IPR004046">
    <property type="entry name" value="GST_C"/>
</dbReference>
<evidence type="ECO:0000256" key="2">
    <source>
        <dbReference type="ARBA" id="ARBA00001955"/>
    </source>
</evidence>
<dbReference type="FunFam" id="3.40.30.10:FF:000041">
    <property type="entry name" value="Maleylacetoacetate isomerase isoform 1"/>
    <property type="match status" value="1"/>
</dbReference>
<comment type="catalytic activity">
    <reaction evidence="11">
        <text>RX + glutathione = an S-substituted glutathione + a halide anion + H(+)</text>
        <dbReference type="Rhea" id="RHEA:16437"/>
        <dbReference type="ChEBI" id="CHEBI:15378"/>
        <dbReference type="ChEBI" id="CHEBI:16042"/>
        <dbReference type="ChEBI" id="CHEBI:17792"/>
        <dbReference type="ChEBI" id="CHEBI:57925"/>
        <dbReference type="ChEBI" id="CHEBI:90779"/>
        <dbReference type="EC" id="2.5.1.18"/>
    </reaction>
</comment>
<dbReference type="SUPFAM" id="SSF47616">
    <property type="entry name" value="GST C-terminal domain-like"/>
    <property type="match status" value="1"/>
</dbReference>
<dbReference type="InterPro" id="IPR005955">
    <property type="entry name" value="GST_Zeta"/>
</dbReference>
<dbReference type="InterPro" id="IPR034330">
    <property type="entry name" value="GST_Zeta_C"/>
</dbReference>
<dbReference type="InterPro" id="IPR034333">
    <property type="entry name" value="GST_Zeta_N"/>
</dbReference>
<dbReference type="PROSITE" id="PS50405">
    <property type="entry name" value="GST_CTER"/>
    <property type="match status" value="1"/>
</dbReference>
<keyword evidence="9" id="KW-0585">Phenylalanine catabolism</keyword>
<dbReference type="PANTHER" id="PTHR42673">
    <property type="entry name" value="MALEYLACETOACETATE ISOMERASE"/>
    <property type="match status" value="1"/>
</dbReference>
<dbReference type="Gene3D" id="1.20.1050.10">
    <property type="match status" value="1"/>
</dbReference>
<accession>I6LKQ5</accession>
<dbReference type="EMBL" id="GU361617">
    <property type="protein sequence ID" value="ADD82544.1"/>
    <property type="molecule type" value="mRNA"/>
</dbReference>
<protein>
    <submittedName>
        <fullName evidence="14">Glutathione S-transferase zeta</fullName>
    </submittedName>
</protein>
<name>I6LKQ5_AZUFA</name>
<dbReference type="InterPro" id="IPR036249">
    <property type="entry name" value="Thioredoxin-like_sf"/>
</dbReference>
<feature type="domain" description="GST N-terminal" evidence="12">
    <location>
        <begin position="2"/>
        <end position="85"/>
    </location>
</feature>
<dbReference type="AlphaFoldDB" id="I6LKQ5"/>
<evidence type="ECO:0000256" key="3">
    <source>
        <dbReference type="ARBA" id="ARBA00004496"/>
    </source>
</evidence>
<keyword evidence="10" id="KW-0413">Isomerase</keyword>
<keyword evidence="8" id="KW-0828">Tyrosine catabolism</keyword>
<evidence type="ECO:0000256" key="4">
    <source>
        <dbReference type="ARBA" id="ARBA00004671"/>
    </source>
</evidence>
<evidence type="ECO:0000256" key="7">
    <source>
        <dbReference type="ARBA" id="ARBA00022679"/>
    </source>
</evidence>
<dbReference type="UniPathway" id="UPA00139">
    <property type="reaction ID" value="UER00340"/>
</dbReference>
<dbReference type="Gene3D" id="3.40.30.10">
    <property type="entry name" value="Glutaredoxin"/>
    <property type="match status" value="1"/>
</dbReference>
<proteinExistence type="evidence at transcript level"/>
<evidence type="ECO:0000259" key="13">
    <source>
        <dbReference type="PROSITE" id="PS50405"/>
    </source>
</evidence>
<dbReference type="InterPro" id="IPR010987">
    <property type="entry name" value="Glutathione-S-Trfase_C-like"/>
</dbReference>
<dbReference type="GO" id="GO:0004364">
    <property type="term" value="F:glutathione transferase activity"/>
    <property type="evidence" value="ECO:0007669"/>
    <property type="project" value="UniProtKB-EC"/>
</dbReference>
<comment type="catalytic activity">
    <reaction evidence="1">
        <text>4-maleylacetoacetate = 4-fumarylacetoacetate</text>
        <dbReference type="Rhea" id="RHEA:14817"/>
        <dbReference type="ChEBI" id="CHEBI:17105"/>
        <dbReference type="ChEBI" id="CHEBI:18034"/>
        <dbReference type="EC" id="5.2.1.2"/>
    </reaction>
</comment>
<evidence type="ECO:0000256" key="1">
    <source>
        <dbReference type="ARBA" id="ARBA00001622"/>
    </source>
</evidence>
<evidence type="ECO:0000256" key="10">
    <source>
        <dbReference type="ARBA" id="ARBA00023235"/>
    </source>
</evidence>
<comment type="subcellular location">
    <subcellularLocation>
        <location evidence="3">Cytoplasm</location>
    </subcellularLocation>
</comment>
<sequence>MAKPVLYTYFRSSCSWRVRIALAWKGIEYESRFVNLVKDGGQQKKDEYAAINPMKQVPSLVMNESTMTQSVAMMEYLEEVHPEKPLLPEDPLERVKVREIVSVICGGIQPLQNLSVLQKIGDEGKMEWGKFWIDKGFHALEELLKRTAGKYCVGDKVTMADACLVPQVYNANRFKVDMKQFPTIARLNDELLKLDAFQESKMEDCPENLRS</sequence>
<dbReference type="GO" id="GO:0005739">
    <property type="term" value="C:mitochondrion"/>
    <property type="evidence" value="ECO:0007669"/>
    <property type="project" value="TreeGrafter"/>
</dbReference>
<comment type="pathway">
    <text evidence="4">Amino-acid degradation; L-phenylalanine degradation; acetoacetate and fumarate from L-phenylalanine: step 5/6.</text>
</comment>
<dbReference type="NCBIfam" id="TIGR01262">
    <property type="entry name" value="maiA"/>
    <property type="match status" value="1"/>
</dbReference>
<evidence type="ECO:0000256" key="11">
    <source>
        <dbReference type="ARBA" id="ARBA00047960"/>
    </source>
</evidence>
<evidence type="ECO:0000256" key="5">
    <source>
        <dbReference type="ARBA" id="ARBA00010007"/>
    </source>
</evidence>
<dbReference type="GO" id="GO:0006572">
    <property type="term" value="P:L-tyrosine catabolic process"/>
    <property type="evidence" value="ECO:0007669"/>
    <property type="project" value="UniProtKB-KW"/>
</dbReference>
<dbReference type="SUPFAM" id="SSF52833">
    <property type="entry name" value="Thioredoxin-like"/>
    <property type="match status" value="1"/>
</dbReference>
<evidence type="ECO:0000256" key="8">
    <source>
        <dbReference type="ARBA" id="ARBA00022878"/>
    </source>
</evidence>
<feature type="domain" description="GST C-terminal" evidence="13">
    <location>
        <begin position="90"/>
        <end position="211"/>
    </location>
</feature>
<dbReference type="InterPro" id="IPR036282">
    <property type="entry name" value="Glutathione-S-Trfase_C_sf"/>
</dbReference>